<dbReference type="InterPro" id="IPR002933">
    <property type="entry name" value="Peptidase_M20"/>
</dbReference>
<dbReference type="SUPFAM" id="SSF53187">
    <property type="entry name" value="Zn-dependent exopeptidases"/>
    <property type="match status" value="1"/>
</dbReference>
<keyword evidence="5" id="KW-1185">Reference proteome</keyword>
<dbReference type="AlphaFoldDB" id="A0A7D5V3T5"/>
<evidence type="ECO:0000259" key="3">
    <source>
        <dbReference type="Pfam" id="PF07687"/>
    </source>
</evidence>
<gene>
    <name evidence="4" type="primary">Pm20d2_2</name>
    <name evidence="4" type="ORF">G6M90_00g111310</name>
</gene>
<dbReference type="OrthoDB" id="6119954at2759"/>
<dbReference type="InterPro" id="IPR036264">
    <property type="entry name" value="Bact_exopeptidase_dim_dom"/>
</dbReference>
<comment type="similarity">
    <text evidence="1 2">Belongs to the peptidase M20A family.</text>
</comment>
<dbReference type="InterPro" id="IPR017439">
    <property type="entry name" value="Amidohydrolase"/>
</dbReference>
<organism evidence="4 5">
    <name type="scientific">Metarhizium brunneum</name>
    <dbReference type="NCBI Taxonomy" id="500148"/>
    <lineage>
        <taxon>Eukaryota</taxon>
        <taxon>Fungi</taxon>
        <taxon>Dikarya</taxon>
        <taxon>Ascomycota</taxon>
        <taxon>Pezizomycotina</taxon>
        <taxon>Sordariomycetes</taxon>
        <taxon>Hypocreomycetidae</taxon>
        <taxon>Hypocreales</taxon>
        <taxon>Clavicipitaceae</taxon>
        <taxon>Metarhizium</taxon>
    </lineage>
</organism>
<protein>
    <recommendedName>
        <fullName evidence="2">Peptidase M20 domain-containing protein 2</fullName>
    </recommendedName>
</protein>
<dbReference type="RefSeq" id="XP_065987816.1">
    <property type="nucleotide sequence ID" value="XM_066131828.1"/>
</dbReference>
<dbReference type="SUPFAM" id="SSF55031">
    <property type="entry name" value="Bacterial exopeptidase dimerisation domain"/>
    <property type="match status" value="1"/>
</dbReference>
<dbReference type="InterPro" id="IPR017144">
    <property type="entry name" value="Xaa-Arg_dipeptidase"/>
</dbReference>
<evidence type="ECO:0000256" key="2">
    <source>
        <dbReference type="PIRNR" id="PIRNR037226"/>
    </source>
</evidence>
<dbReference type="InterPro" id="IPR052030">
    <property type="entry name" value="Peptidase_M20/M20A_hydrolases"/>
</dbReference>
<dbReference type="Proteomes" id="UP000510686">
    <property type="component" value="Chromosome 7"/>
</dbReference>
<accession>A0A7D5V3T5</accession>
<dbReference type="Gene3D" id="3.30.70.360">
    <property type="match status" value="1"/>
</dbReference>
<dbReference type="KEGG" id="mbrn:26243120"/>
<dbReference type="PANTHER" id="PTHR30575:SF4">
    <property type="entry name" value="PEPTIDASE M20 DOMAIN-CONTAINING PROTEIN 2"/>
    <property type="match status" value="1"/>
</dbReference>
<dbReference type="EMBL" id="CP058938">
    <property type="protein sequence ID" value="QLI74130.1"/>
    <property type="molecule type" value="Genomic_DNA"/>
</dbReference>
<dbReference type="InterPro" id="IPR011650">
    <property type="entry name" value="Peptidase_M20_dimer"/>
</dbReference>
<reference evidence="4 5" key="1">
    <citation type="submission" date="2020-07" db="EMBL/GenBank/DDBJ databases">
        <title>Telomere length de novo assembly of all 7 chromosomes of the fungus, Metarhizium brunneum, using a novel assembly pipeline.</title>
        <authorList>
            <person name="Saud z."/>
            <person name="Kortsinoglou A."/>
            <person name="Kouvelis V.N."/>
            <person name="Butt T.M."/>
        </authorList>
    </citation>
    <scope>NUCLEOTIDE SEQUENCE [LARGE SCALE GENOMIC DNA]</scope>
    <source>
        <strain evidence="4 5">4556</strain>
    </source>
</reference>
<evidence type="ECO:0000256" key="1">
    <source>
        <dbReference type="ARBA" id="ARBA00006247"/>
    </source>
</evidence>
<dbReference type="CDD" id="cd05672">
    <property type="entry name" value="M20_ACY1L2-like"/>
    <property type="match status" value="1"/>
</dbReference>
<dbReference type="PANTHER" id="PTHR30575">
    <property type="entry name" value="PEPTIDASE M20"/>
    <property type="match status" value="1"/>
</dbReference>
<dbReference type="Gene3D" id="3.40.630.10">
    <property type="entry name" value="Zn peptidases"/>
    <property type="match status" value="1"/>
</dbReference>
<dbReference type="Pfam" id="PF01546">
    <property type="entry name" value="Peptidase_M20"/>
    <property type="match status" value="1"/>
</dbReference>
<feature type="domain" description="Peptidase M20 dimerisation" evidence="3">
    <location>
        <begin position="204"/>
        <end position="294"/>
    </location>
</feature>
<dbReference type="Pfam" id="PF07687">
    <property type="entry name" value="M20_dimer"/>
    <property type="match status" value="1"/>
</dbReference>
<evidence type="ECO:0000313" key="4">
    <source>
        <dbReference type="EMBL" id="QLI74130.1"/>
    </source>
</evidence>
<dbReference type="NCBIfam" id="TIGR01891">
    <property type="entry name" value="amidohydrolases"/>
    <property type="match status" value="1"/>
</dbReference>
<dbReference type="GeneID" id="26243120"/>
<dbReference type="FunFam" id="3.30.70.360:FF:000004">
    <property type="entry name" value="Peptidase M20 domain-containing protein 2"/>
    <property type="match status" value="1"/>
</dbReference>
<name>A0A7D5V3T5_9HYPO</name>
<dbReference type="PIRSF" id="PIRSF037226">
    <property type="entry name" value="Amidohydrolase_ACY1L2_prd"/>
    <property type="match status" value="1"/>
</dbReference>
<sequence>MASFAEHEVDGFVVISTDADQCICPATEPKLLKAISEAAAEVGKEFWPINIKIHDNPELGYKEYIAHEALTSFMRRQPGWKVTPSAYGLKTAWVAVFDSGAKGAVVSFNAEMDSLPGIGHACGHNLIATASVIGAVAAAQVIKDEGIPGKIVLFGTPAEEGEGGKIRLLEAGAYSDHGVDISLISHPGIVPDAARMRTTAIERFKVEYYGREAHAAANPWLGINALDALVSAYNNVSMLRQQNMPGDIIQGYIAHGGVATNIIPAYACGHFAVRASSQARLEELRAKVYACFEAGATATGARMVLTRGGAYKDHVPNEELAQSFTRYFNALRPEHKILENAELDEARGTTLASTDQGDVSYAMPSLSAAFFITPGPGGQGPHNPEFAEAARTRDAYENAVRVGKGLAGVAVDVLSSKELLERAKKSWRDRMHAASRCTRGETRVMRNGHGYS</sequence>
<evidence type="ECO:0000313" key="5">
    <source>
        <dbReference type="Proteomes" id="UP000510686"/>
    </source>
</evidence>
<dbReference type="GO" id="GO:0016805">
    <property type="term" value="F:dipeptidase activity"/>
    <property type="evidence" value="ECO:0007669"/>
    <property type="project" value="InterPro"/>
</dbReference>
<proteinExistence type="inferred from homology"/>